<dbReference type="EMBL" id="PJEX01000615">
    <property type="protein sequence ID" value="TKW49114.1"/>
    <property type="molecule type" value="Genomic_DNA"/>
</dbReference>
<reference evidence="2 3" key="1">
    <citation type="journal article" date="2019" name="PLoS ONE">
        <title>Comparative genome analysis indicates high evolutionary potential of pathogenicity genes in Colletotrichum tanaceti.</title>
        <authorList>
            <person name="Lelwala R.V."/>
            <person name="Korhonen P.K."/>
            <person name="Young N.D."/>
            <person name="Scott J.B."/>
            <person name="Ades P.A."/>
            <person name="Gasser R.B."/>
            <person name="Taylor P.W.J."/>
        </authorList>
    </citation>
    <scope>NUCLEOTIDE SEQUENCE [LARGE SCALE GENOMIC DNA]</scope>
    <source>
        <strain evidence="2">BRIP57314</strain>
    </source>
</reference>
<dbReference type="SUPFAM" id="SSF50129">
    <property type="entry name" value="GroES-like"/>
    <property type="match status" value="1"/>
</dbReference>
<evidence type="ECO:0000313" key="3">
    <source>
        <dbReference type="Proteomes" id="UP000310108"/>
    </source>
</evidence>
<comment type="caution">
    <text evidence="2">The sequence shown here is derived from an EMBL/GenBank/DDBJ whole genome shotgun (WGS) entry which is preliminary data.</text>
</comment>
<evidence type="ECO:0000313" key="2">
    <source>
        <dbReference type="EMBL" id="TKW49114.1"/>
    </source>
</evidence>
<keyword evidence="3" id="KW-1185">Reference proteome</keyword>
<dbReference type="Proteomes" id="UP000310108">
    <property type="component" value="Unassembled WGS sequence"/>
</dbReference>
<feature type="region of interest" description="Disordered" evidence="1">
    <location>
        <begin position="85"/>
        <end position="113"/>
    </location>
</feature>
<name>A0A4U6X290_9PEZI</name>
<dbReference type="Gene3D" id="3.90.180.10">
    <property type="entry name" value="Medium-chain alcohol dehydrogenases, catalytic domain"/>
    <property type="match status" value="1"/>
</dbReference>
<dbReference type="AlphaFoldDB" id="A0A4U6X290"/>
<feature type="compositionally biased region" description="Basic and acidic residues" evidence="1">
    <location>
        <begin position="89"/>
        <end position="98"/>
    </location>
</feature>
<sequence>MTANEAACLTGQKAKPLEVRPAPYTPPGENEIVVHNRPGCRHQTPSTGSSKKSATCYTRRSSNTPMILGSDVAGQVVEVLLLAPATAQHDSRSGDRVQGHAVGPRQAQQQDVGGRVAVALKGKAIRSPEQVCLGERLDSERNRRGYLLWGFLA</sequence>
<feature type="region of interest" description="Disordered" evidence="1">
    <location>
        <begin position="1"/>
        <end position="58"/>
    </location>
</feature>
<dbReference type="InterPro" id="IPR011032">
    <property type="entry name" value="GroES-like_sf"/>
</dbReference>
<protein>
    <submittedName>
        <fullName evidence="2">Uncharacterized protein</fullName>
    </submittedName>
</protein>
<proteinExistence type="predicted"/>
<dbReference type="STRING" id="1306861.A0A4U6X290"/>
<accession>A0A4U6X290</accession>
<evidence type="ECO:0000256" key="1">
    <source>
        <dbReference type="SAM" id="MobiDB-lite"/>
    </source>
</evidence>
<feature type="compositionally biased region" description="Polar residues" evidence="1">
    <location>
        <begin position="43"/>
        <end position="58"/>
    </location>
</feature>
<organism evidence="2 3">
    <name type="scientific">Colletotrichum tanaceti</name>
    <dbReference type="NCBI Taxonomy" id="1306861"/>
    <lineage>
        <taxon>Eukaryota</taxon>
        <taxon>Fungi</taxon>
        <taxon>Dikarya</taxon>
        <taxon>Ascomycota</taxon>
        <taxon>Pezizomycotina</taxon>
        <taxon>Sordariomycetes</taxon>
        <taxon>Hypocreomycetidae</taxon>
        <taxon>Glomerellales</taxon>
        <taxon>Glomerellaceae</taxon>
        <taxon>Colletotrichum</taxon>
        <taxon>Colletotrichum destructivum species complex</taxon>
    </lineage>
</organism>
<gene>
    <name evidence="2" type="ORF">CTA1_2605</name>
</gene>